<evidence type="ECO:0000256" key="5">
    <source>
        <dbReference type="ARBA" id="ARBA00022692"/>
    </source>
</evidence>
<dbReference type="RefSeq" id="WP_146659189.1">
    <property type="nucleotide sequence ID" value="NZ_CP019791.1"/>
</dbReference>
<dbReference type="NCBIfam" id="TIGR00933">
    <property type="entry name" value="2a38"/>
    <property type="match status" value="1"/>
</dbReference>
<name>A0A1U9NHC3_9BACT</name>
<dbReference type="SUPFAM" id="SSF81324">
    <property type="entry name" value="Voltage-gated potassium channels"/>
    <property type="match status" value="1"/>
</dbReference>
<feature type="transmembrane region" description="Helical" evidence="10">
    <location>
        <begin position="248"/>
        <end position="275"/>
    </location>
</feature>
<feature type="transmembrane region" description="Helical" evidence="10">
    <location>
        <begin position="564"/>
        <end position="586"/>
    </location>
</feature>
<feature type="transmembrane region" description="Helical" evidence="10">
    <location>
        <begin position="12"/>
        <end position="34"/>
    </location>
</feature>
<evidence type="ECO:0000313" key="11">
    <source>
        <dbReference type="EMBL" id="AQT67167.1"/>
    </source>
</evidence>
<evidence type="ECO:0000256" key="1">
    <source>
        <dbReference type="ARBA" id="ARBA00004651"/>
    </source>
</evidence>
<keyword evidence="4" id="KW-0633">Potassium transport</keyword>
<dbReference type="KEGG" id="alus:STSP2_00310"/>
<evidence type="ECO:0000256" key="3">
    <source>
        <dbReference type="ARBA" id="ARBA00022475"/>
    </source>
</evidence>
<evidence type="ECO:0000256" key="7">
    <source>
        <dbReference type="ARBA" id="ARBA00022989"/>
    </source>
</evidence>
<evidence type="ECO:0000256" key="4">
    <source>
        <dbReference type="ARBA" id="ARBA00022538"/>
    </source>
</evidence>
<dbReference type="GO" id="GO:0015379">
    <property type="term" value="F:potassium:chloride symporter activity"/>
    <property type="evidence" value="ECO:0007669"/>
    <property type="project" value="InterPro"/>
</dbReference>
<dbReference type="EMBL" id="CP019791">
    <property type="protein sequence ID" value="AQT67167.1"/>
    <property type="molecule type" value="Genomic_DNA"/>
</dbReference>
<dbReference type="PANTHER" id="PTHR32024:SF1">
    <property type="entry name" value="KTR SYSTEM POTASSIUM UPTAKE PROTEIN B"/>
    <property type="match status" value="1"/>
</dbReference>
<keyword evidence="8" id="KW-0406">Ion transport</keyword>
<organism evidence="11 12">
    <name type="scientific">Anaerohalosphaera lusitana</name>
    <dbReference type="NCBI Taxonomy" id="1936003"/>
    <lineage>
        <taxon>Bacteria</taxon>
        <taxon>Pseudomonadati</taxon>
        <taxon>Planctomycetota</taxon>
        <taxon>Phycisphaerae</taxon>
        <taxon>Sedimentisphaerales</taxon>
        <taxon>Anaerohalosphaeraceae</taxon>
        <taxon>Anaerohalosphaera</taxon>
    </lineage>
</organism>
<dbReference type="InterPro" id="IPR004772">
    <property type="entry name" value="TrkH"/>
</dbReference>
<feature type="transmembrane region" description="Helical" evidence="10">
    <location>
        <begin position="319"/>
        <end position="342"/>
    </location>
</feature>
<accession>A0A1U9NHC3</accession>
<feature type="transmembrane region" description="Helical" evidence="10">
    <location>
        <begin position="40"/>
        <end position="57"/>
    </location>
</feature>
<keyword evidence="3" id="KW-1003">Cell membrane</keyword>
<keyword evidence="12" id="KW-1185">Reference proteome</keyword>
<evidence type="ECO:0000256" key="6">
    <source>
        <dbReference type="ARBA" id="ARBA00022958"/>
    </source>
</evidence>
<keyword evidence="5 10" id="KW-0812">Transmembrane</keyword>
<protein>
    <submittedName>
        <fullName evidence="11">Ktr system potassium uptake protein B</fullName>
    </submittedName>
</protein>
<dbReference type="Pfam" id="PF02386">
    <property type="entry name" value="TrkH"/>
    <property type="match status" value="1"/>
</dbReference>
<evidence type="ECO:0000256" key="9">
    <source>
        <dbReference type="ARBA" id="ARBA00023136"/>
    </source>
</evidence>
<feature type="transmembrane region" description="Helical" evidence="10">
    <location>
        <begin position="464"/>
        <end position="484"/>
    </location>
</feature>
<feature type="transmembrane region" description="Helical" evidence="10">
    <location>
        <begin position="202"/>
        <end position="228"/>
    </location>
</feature>
<comment type="subcellular location">
    <subcellularLocation>
        <location evidence="1">Cell membrane</location>
        <topology evidence="1">Multi-pass membrane protein</topology>
    </subcellularLocation>
</comment>
<proteinExistence type="predicted"/>
<dbReference type="Proteomes" id="UP000189674">
    <property type="component" value="Chromosome"/>
</dbReference>
<evidence type="ECO:0000256" key="2">
    <source>
        <dbReference type="ARBA" id="ARBA00022448"/>
    </source>
</evidence>
<evidence type="ECO:0000313" key="12">
    <source>
        <dbReference type="Proteomes" id="UP000189674"/>
    </source>
</evidence>
<feature type="transmembrane region" description="Helical" evidence="10">
    <location>
        <begin position="139"/>
        <end position="158"/>
    </location>
</feature>
<dbReference type="OrthoDB" id="9810952at2"/>
<feature type="transmembrane region" description="Helical" evidence="10">
    <location>
        <begin position="505"/>
        <end position="525"/>
    </location>
</feature>
<dbReference type="PANTHER" id="PTHR32024">
    <property type="entry name" value="TRK SYSTEM POTASSIUM UPTAKE PROTEIN TRKG-RELATED"/>
    <property type="match status" value="1"/>
</dbReference>
<feature type="transmembrane region" description="Helical" evidence="10">
    <location>
        <begin position="377"/>
        <end position="396"/>
    </location>
</feature>
<keyword evidence="6" id="KW-0630">Potassium</keyword>
<evidence type="ECO:0000256" key="8">
    <source>
        <dbReference type="ARBA" id="ARBA00023065"/>
    </source>
</evidence>
<sequence length="603" mass="64933">MKITYKNKTLEWALIALTAVTAAAVVASFVLHYGFREPMIPTRIVNIIHITALLAFLTEKILRLHNAASKREYLRANFFEVPLLVALLIAVLGAGRWFALENPNHVRTLALSIYLVCQVIAKACRGSVNVASSGKNPTIALIAIFVILILAGAGILMLPRSYNSAEMSFTDSVFTATSATCVTGLIVKDTGSDFTLMGQITILTLIQLGGLGIVIFGAVIALLLGQALTVRESVAMRDLLNAQTLGRIGNIIAFIFAFTLIIEAIGAASLFHLWQPVPGHNENIHQQWFYSIFHSISAFCNAGFSLSRTSLIPYANNPAVHLVIAPLIILGGLGFTVLYNIFDVAADRIKHLYLRIREPNNMFRSQLPKRISLQTKIVLTTSLALIIAGAVLILVLENNGPQSHTHALAPDAPHSLLPKTLSALFQSVTARTAGFNTVDIANLTPASKTTLIILMLIGGSPGSTAGGIKTVTFALLLGVLYANFRKRSEVEIFKRSISITIIGRAITVTMVFAIVLITAVLALSITESHSTFTQSDINFEAASALGTVGLSTGITADLSTAGKWIIIALMLIGRLGPLTLLTAMTFNIRPRRYNYPTEPVIVG</sequence>
<dbReference type="InterPro" id="IPR003445">
    <property type="entry name" value="Cat_transpt"/>
</dbReference>
<keyword evidence="9 10" id="KW-0472">Membrane</keyword>
<keyword evidence="7 10" id="KW-1133">Transmembrane helix</keyword>
<feature type="transmembrane region" description="Helical" evidence="10">
    <location>
        <begin position="78"/>
        <end position="99"/>
    </location>
</feature>
<dbReference type="STRING" id="1936003.STSP2_00310"/>
<dbReference type="GO" id="GO:0005886">
    <property type="term" value="C:plasma membrane"/>
    <property type="evidence" value="ECO:0007669"/>
    <property type="project" value="UniProtKB-SubCell"/>
</dbReference>
<keyword evidence="2" id="KW-0813">Transport</keyword>
<reference evidence="12" key="1">
    <citation type="submission" date="2017-02" db="EMBL/GenBank/DDBJ databases">
        <title>Comparative genomics and description of representatives of a novel lineage of planctomycetes thriving in anoxic sediments.</title>
        <authorList>
            <person name="Spring S."/>
            <person name="Bunk B."/>
            <person name="Sproer C."/>
        </authorList>
    </citation>
    <scope>NUCLEOTIDE SEQUENCE [LARGE SCALE GENOMIC DNA]</scope>
    <source>
        <strain evidence="12">ST-NAGAB-D1</strain>
    </source>
</reference>
<gene>
    <name evidence="11" type="primary">ktrB</name>
    <name evidence="11" type="ORF">STSP2_00310</name>
</gene>
<evidence type="ECO:0000256" key="10">
    <source>
        <dbReference type="SAM" id="Phobius"/>
    </source>
</evidence>
<dbReference type="AlphaFoldDB" id="A0A1U9NHC3"/>